<protein>
    <recommendedName>
        <fullName evidence="3">histidine kinase</fullName>
        <ecNumber evidence="3">2.7.13.3</ecNumber>
    </recommendedName>
</protein>
<evidence type="ECO:0000256" key="10">
    <source>
        <dbReference type="ARBA" id="ARBA00023136"/>
    </source>
</evidence>
<dbReference type="PROSITE" id="PS50109">
    <property type="entry name" value="HIS_KIN"/>
    <property type="match status" value="1"/>
</dbReference>
<evidence type="ECO:0000256" key="5">
    <source>
        <dbReference type="ARBA" id="ARBA00022679"/>
    </source>
</evidence>
<dbReference type="Gene3D" id="1.10.287.130">
    <property type="match status" value="1"/>
</dbReference>
<evidence type="ECO:0000256" key="9">
    <source>
        <dbReference type="ARBA" id="ARBA00023012"/>
    </source>
</evidence>
<keyword evidence="4" id="KW-0597">Phosphoprotein</keyword>
<dbReference type="InterPro" id="IPR004358">
    <property type="entry name" value="Sig_transdc_His_kin-like_C"/>
</dbReference>
<sequence length="425" mass="45199">MPSTASSQPTRIIRRLRVRLIIAFVAVATLGIVGLGVTLVFIDTANRTRTLDEQLNGLASRAAALVYVEGGQIRTDAVSDDAVFEQAPVLVIYRAETAATATSITLETIATNSTRQTTALNGTASDAILDGSERGTRETVEFDRDSWRVVALPWFDGPDVGGAVVAAAPQPRALDSDILLPLSLGGAILDLLLIAVASLAIHRGFRSAVIAVSERDQFVAMAAHEMRSPLARVRASAESLLRDSSRDSSQAVVLQSFVEDLDSTGRTVNNLLLAARINQATASARHEVVRLDRIAADLEHISPSVLVEITEPVTVIGDPSLLRHALTNLVENASKHGGIDGRSMIINVRVETDGRAVTVSVRDNGVGLPEGHDVVQPFVSVGGSPDSHGLGLTLVAWIAEQHGATLRLQRMSEGTSVELIFPRYG</sequence>
<dbReference type="InterPro" id="IPR005467">
    <property type="entry name" value="His_kinase_dom"/>
</dbReference>
<dbReference type="InterPro" id="IPR003661">
    <property type="entry name" value="HisK_dim/P_dom"/>
</dbReference>
<evidence type="ECO:0000256" key="11">
    <source>
        <dbReference type="SAM" id="Phobius"/>
    </source>
</evidence>
<evidence type="ECO:0000256" key="8">
    <source>
        <dbReference type="ARBA" id="ARBA00022989"/>
    </source>
</evidence>
<dbReference type="PANTHER" id="PTHR45436:SF5">
    <property type="entry name" value="SENSOR HISTIDINE KINASE TRCS"/>
    <property type="match status" value="1"/>
</dbReference>
<keyword evidence="5" id="KW-0808">Transferase</keyword>
<organism evidence="13 14">
    <name type="scientific">Subtercola boreus</name>
    <dbReference type="NCBI Taxonomy" id="120213"/>
    <lineage>
        <taxon>Bacteria</taxon>
        <taxon>Bacillati</taxon>
        <taxon>Actinomycetota</taxon>
        <taxon>Actinomycetes</taxon>
        <taxon>Micrococcales</taxon>
        <taxon>Microbacteriaceae</taxon>
        <taxon>Subtercola</taxon>
    </lineage>
</organism>
<comment type="caution">
    <text evidence="13">The sequence shown here is derived from an EMBL/GenBank/DDBJ whole genome shotgun (WGS) entry which is preliminary data.</text>
</comment>
<feature type="domain" description="Histidine kinase" evidence="12">
    <location>
        <begin position="221"/>
        <end position="425"/>
    </location>
</feature>
<evidence type="ECO:0000256" key="4">
    <source>
        <dbReference type="ARBA" id="ARBA00022553"/>
    </source>
</evidence>
<dbReference type="SMART" id="SM00388">
    <property type="entry name" value="HisKA"/>
    <property type="match status" value="1"/>
</dbReference>
<reference evidence="13 14" key="1">
    <citation type="submission" date="2017-04" db="EMBL/GenBank/DDBJ databases">
        <title>Comparative genome analysis of Subtercola boreus.</title>
        <authorList>
            <person name="Cho Y.-J."/>
            <person name="Cho A."/>
            <person name="Kim O.-S."/>
            <person name="Lee J.-I."/>
        </authorList>
    </citation>
    <scope>NUCLEOTIDE SEQUENCE [LARGE SCALE GENOMIC DNA]</scope>
    <source>
        <strain evidence="13 14">P27444</strain>
    </source>
</reference>
<evidence type="ECO:0000256" key="2">
    <source>
        <dbReference type="ARBA" id="ARBA00004236"/>
    </source>
</evidence>
<dbReference type="RefSeq" id="WP_116284152.1">
    <property type="nucleotide sequence ID" value="NZ_NBXA01000026.1"/>
</dbReference>
<dbReference type="EC" id="2.7.13.3" evidence="3"/>
<evidence type="ECO:0000256" key="7">
    <source>
        <dbReference type="ARBA" id="ARBA00022777"/>
    </source>
</evidence>
<evidence type="ECO:0000256" key="6">
    <source>
        <dbReference type="ARBA" id="ARBA00022692"/>
    </source>
</evidence>
<gene>
    <name evidence="13" type="ORF">B7R21_15655</name>
</gene>
<evidence type="ECO:0000256" key="3">
    <source>
        <dbReference type="ARBA" id="ARBA00012438"/>
    </source>
</evidence>
<dbReference type="SUPFAM" id="SSF55874">
    <property type="entry name" value="ATPase domain of HSP90 chaperone/DNA topoisomerase II/histidine kinase"/>
    <property type="match status" value="1"/>
</dbReference>
<evidence type="ECO:0000259" key="12">
    <source>
        <dbReference type="PROSITE" id="PS50109"/>
    </source>
</evidence>
<dbReference type="EMBL" id="NBXA01000026">
    <property type="protein sequence ID" value="RFA07613.1"/>
    <property type="molecule type" value="Genomic_DNA"/>
</dbReference>
<dbReference type="SMART" id="SM00387">
    <property type="entry name" value="HATPase_c"/>
    <property type="match status" value="1"/>
</dbReference>
<keyword evidence="10 11" id="KW-0472">Membrane</keyword>
<dbReference type="Proteomes" id="UP000256709">
    <property type="component" value="Unassembled WGS sequence"/>
</dbReference>
<evidence type="ECO:0000256" key="1">
    <source>
        <dbReference type="ARBA" id="ARBA00000085"/>
    </source>
</evidence>
<dbReference type="AlphaFoldDB" id="A0A3E0VDJ1"/>
<dbReference type="InterPro" id="IPR003594">
    <property type="entry name" value="HATPase_dom"/>
</dbReference>
<accession>A0A3E0VDJ1</accession>
<dbReference type="CDD" id="cd00082">
    <property type="entry name" value="HisKA"/>
    <property type="match status" value="1"/>
</dbReference>
<evidence type="ECO:0000313" key="13">
    <source>
        <dbReference type="EMBL" id="RFA07613.1"/>
    </source>
</evidence>
<feature type="transmembrane region" description="Helical" evidence="11">
    <location>
        <begin position="20"/>
        <end position="42"/>
    </location>
</feature>
<dbReference type="InterPro" id="IPR036097">
    <property type="entry name" value="HisK_dim/P_sf"/>
</dbReference>
<dbReference type="Gene3D" id="3.30.565.10">
    <property type="entry name" value="Histidine kinase-like ATPase, C-terminal domain"/>
    <property type="match status" value="1"/>
</dbReference>
<keyword evidence="9" id="KW-0902">Two-component regulatory system</keyword>
<comment type="catalytic activity">
    <reaction evidence="1">
        <text>ATP + protein L-histidine = ADP + protein N-phospho-L-histidine.</text>
        <dbReference type="EC" id="2.7.13.3"/>
    </reaction>
</comment>
<keyword evidence="8 11" id="KW-1133">Transmembrane helix</keyword>
<dbReference type="PRINTS" id="PR00344">
    <property type="entry name" value="BCTRLSENSOR"/>
</dbReference>
<dbReference type="SUPFAM" id="SSF47384">
    <property type="entry name" value="Homodimeric domain of signal transducing histidine kinase"/>
    <property type="match status" value="1"/>
</dbReference>
<dbReference type="PANTHER" id="PTHR45436">
    <property type="entry name" value="SENSOR HISTIDINE KINASE YKOH"/>
    <property type="match status" value="1"/>
</dbReference>
<dbReference type="InterPro" id="IPR036890">
    <property type="entry name" value="HATPase_C_sf"/>
</dbReference>
<keyword evidence="6 11" id="KW-0812">Transmembrane</keyword>
<dbReference type="GO" id="GO:0000155">
    <property type="term" value="F:phosphorelay sensor kinase activity"/>
    <property type="evidence" value="ECO:0007669"/>
    <property type="project" value="InterPro"/>
</dbReference>
<keyword evidence="7" id="KW-0418">Kinase</keyword>
<proteinExistence type="predicted"/>
<comment type="subcellular location">
    <subcellularLocation>
        <location evidence="2">Cell membrane</location>
    </subcellularLocation>
</comment>
<dbReference type="GO" id="GO:0005886">
    <property type="term" value="C:plasma membrane"/>
    <property type="evidence" value="ECO:0007669"/>
    <property type="project" value="UniProtKB-SubCell"/>
</dbReference>
<dbReference type="InterPro" id="IPR050428">
    <property type="entry name" value="TCS_sensor_his_kinase"/>
</dbReference>
<dbReference type="OrthoDB" id="9786919at2"/>
<evidence type="ECO:0000313" key="14">
    <source>
        <dbReference type="Proteomes" id="UP000256709"/>
    </source>
</evidence>
<name>A0A3E0VDJ1_9MICO</name>
<dbReference type="Pfam" id="PF02518">
    <property type="entry name" value="HATPase_c"/>
    <property type="match status" value="1"/>
</dbReference>
<dbReference type="Pfam" id="PF00512">
    <property type="entry name" value="HisKA"/>
    <property type="match status" value="1"/>
</dbReference>